<comment type="caution">
    <text evidence="13">The sequence shown here is derived from an EMBL/GenBank/DDBJ whole genome shotgun (WGS) entry which is preliminary data.</text>
</comment>
<evidence type="ECO:0000256" key="7">
    <source>
        <dbReference type="ARBA" id="ARBA00034005"/>
    </source>
</evidence>
<organism evidence="13 14">
    <name type="scientific">Microbulbifer halophilus</name>
    <dbReference type="NCBI Taxonomy" id="453963"/>
    <lineage>
        <taxon>Bacteria</taxon>
        <taxon>Pseudomonadati</taxon>
        <taxon>Pseudomonadota</taxon>
        <taxon>Gammaproteobacteria</taxon>
        <taxon>Cellvibrionales</taxon>
        <taxon>Microbulbiferaceae</taxon>
        <taxon>Microbulbifer</taxon>
    </lineage>
</organism>
<name>A0ABW5EHU4_9GAMM</name>
<sequence length="579" mass="65240">MELSQPGPEEKPNHRRSLFHLAALCLLLAANPPVLAATADCPDWKPPQAKQEITSLSQKVQRWDNAYYLEHRSVVEDAVYDKARTTLAHWNRCFPDLARNPKPPDRQSTGTVSHPIPQAGLQKLRDSEAVARWLDHHKDTWLQPKVDGVAVTLVYRHGKLHKMISRGNGRRGQDWTRHARRIPAIHKTIPDKRAQLVLQGEIYWRLQNHIQAEGGDKARGRASGAMASDTLSAEQAESLALFVWDWPNGPETLPRRLRALETLGYDTTAYTHRVNTLKEARRWRRHFYRQPQPFATDGIVLKQSRRPAAEKWQPEPPHWTAAWKHPAATALATVTGVEFPVGRTGKIVPVVKVEPTLLDDRKIRRVSSGSFQRWQSLDIRPGDRLRLALAGQTIPHIRDVILPAAERVQLPVPDPADYGPLSCWHPAPGCVAQFLARAEWLGDKLGFRGMGEARWRSLYEAGLLPNLLAWTSLTRGELMAVPGIGEKRADKLLGNFRQARERDFRSWMTALGMPSASLLPEEVWRNATFSGFAKHGELHWQQLSGIGPGRAAKIGGFLQHEKVLALQERLQALGIEGFQ</sequence>
<dbReference type="InterPro" id="IPR020923">
    <property type="entry name" value="DNA_ligase_B"/>
</dbReference>
<dbReference type="InterPro" id="IPR050326">
    <property type="entry name" value="NAD_dep_DNA_ligaseB"/>
</dbReference>
<accession>A0ABW5EHU4</accession>
<keyword evidence="3 8" id="KW-0227">DNA damage</keyword>
<evidence type="ECO:0000313" key="14">
    <source>
        <dbReference type="Proteomes" id="UP001597425"/>
    </source>
</evidence>
<dbReference type="InterPro" id="IPR003583">
    <property type="entry name" value="Hlx-hairpin-Hlx_DNA-bd_motif"/>
</dbReference>
<evidence type="ECO:0000256" key="9">
    <source>
        <dbReference type="SAM" id="MobiDB-lite"/>
    </source>
</evidence>
<evidence type="ECO:0000259" key="11">
    <source>
        <dbReference type="SMART" id="SM00278"/>
    </source>
</evidence>
<feature type="region of interest" description="Disordered" evidence="9">
    <location>
        <begin position="98"/>
        <end position="121"/>
    </location>
</feature>
<evidence type="ECO:0000256" key="1">
    <source>
        <dbReference type="ARBA" id="ARBA00022598"/>
    </source>
</evidence>
<dbReference type="EMBL" id="JBHUJD010000013">
    <property type="protein sequence ID" value="MFD2311009.1"/>
    <property type="molecule type" value="Genomic_DNA"/>
</dbReference>
<evidence type="ECO:0000259" key="12">
    <source>
        <dbReference type="SMART" id="SM00532"/>
    </source>
</evidence>
<keyword evidence="1 8" id="KW-0436">Ligase</keyword>
<comment type="catalytic activity">
    <reaction evidence="7 8">
        <text>NAD(+) + (deoxyribonucleotide)n-3'-hydroxyl + 5'-phospho-(deoxyribonucleotide)m = (deoxyribonucleotide)n+m + AMP + beta-nicotinamide D-nucleotide.</text>
        <dbReference type="EC" id="6.5.1.2"/>
    </reaction>
</comment>
<proteinExistence type="inferred from homology"/>
<dbReference type="GO" id="GO:0003911">
    <property type="term" value="F:DNA ligase (NAD+) activity"/>
    <property type="evidence" value="ECO:0007669"/>
    <property type="project" value="UniProtKB-EC"/>
</dbReference>
<dbReference type="HAMAP" id="MF_01587">
    <property type="entry name" value="DNA_ligase_B"/>
    <property type="match status" value="1"/>
</dbReference>
<feature type="domain" description="Helix-hairpin-helix DNA-binding motif class 1" evidence="11">
    <location>
        <begin position="476"/>
        <end position="495"/>
    </location>
</feature>
<dbReference type="InterPro" id="IPR012340">
    <property type="entry name" value="NA-bd_OB-fold"/>
</dbReference>
<dbReference type="InterPro" id="IPR013839">
    <property type="entry name" value="DNAligase_adenylation"/>
</dbReference>
<keyword evidence="10" id="KW-0732">Signal</keyword>
<dbReference type="SUPFAM" id="SSF50249">
    <property type="entry name" value="Nucleic acid-binding proteins"/>
    <property type="match status" value="1"/>
</dbReference>
<keyword evidence="6 8" id="KW-0234">DNA repair</keyword>
<evidence type="ECO:0000256" key="2">
    <source>
        <dbReference type="ARBA" id="ARBA00022705"/>
    </source>
</evidence>
<reference evidence="14" key="1">
    <citation type="journal article" date="2019" name="Int. J. Syst. Evol. Microbiol.">
        <title>The Global Catalogue of Microorganisms (GCM) 10K type strain sequencing project: providing services to taxonomists for standard genome sequencing and annotation.</title>
        <authorList>
            <consortium name="The Broad Institute Genomics Platform"/>
            <consortium name="The Broad Institute Genome Sequencing Center for Infectious Disease"/>
            <person name="Wu L."/>
            <person name="Ma J."/>
        </authorList>
    </citation>
    <scope>NUCLEOTIDE SEQUENCE [LARGE SCALE GENOMIC DNA]</scope>
    <source>
        <strain evidence="14">KCTC 12848</strain>
    </source>
</reference>
<protein>
    <recommendedName>
        <fullName evidence="8">DNA ligase B</fullName>
        <ecNumber evidence="8">6.5.1.2</ecNumber>
    </recommendedName>
    <alternativeName>
        <fullName evidence="8">Polydeoxyribonucleotide synthase [NAD(+)] B</fullName>
    </alternativeName>
</protein>
<keyword evidence="14" id="KW-1185">Reference proteome</keyword>
<evidence type="ECO:0000256" key="5">
    <source>
        <dbReference type="ARBA" id="ARBA00023027"/>
    </source>
</evidence>
<evidence type="ECO:0000256" key="6">
    <source>
        <dbReference type="ARBA" id="ARBA00023204"/>
    </source>
</evidence>
<keyword evidence="2 8" id="KW-0235">DNA replication</keyword>
<dbReference type="Gene3D" id="2.40.50.140">
    <property type="entry name" value="Nucleic acid-binding proteins"/>
    <property type="match status" value="1"/>
</dbReference>
<evidence type="ECO:0000256" key="4">
    <source>
        <dbReference type="ARBA" id="ARBA00022842"/>
    </source>
</evidence>
<comment type="similarity">
    <text evidence="8">Belongs to the NAD-dependent DNA ligase family. LigB subfamily.</text>
</comment>
<keyword evidence="4" id="KW-0460">Magnesium</keyword>
<dbReference type="Proteomes" id="UP001597425">
    <property type="component" value="Unassembled WGS sequence"/>
</dbReference>
<dbReference type="InterPro" id="IPR013840">
    <property type="entry name" value="DNAligase_N"/>
</dbReference>
<dbReference type="InterPro" id="IPR004150">
    <property type="entry name" value="NAD_DNA_ligase_OB"/>
</dbReference>
<feature type="chain" id="PRO_5045143872" description="DNA ligase B" evidence="10">
    <location>
        <begin position="37"/>
        <end position="579"/>
    </location>
</feature>
<dbReference type="Pfam" id="PF01653">
    <property type="entry name" value="DNA_ligase_aden"/>
    <property type="match status" value="1"/>
</dbReference>
<dbReference type="EC" id="6.5.1.2" evidence="8"/>
<dbReference type="InterPro" id="IPR010994">
    <property type="entry name" value="RuvA_2-like"/>
</dbReference>
<feature type="signal peptide" evidence="10">
    <location>
        <begin position="1"/>
        <end position="36"/>
    </location>
</feature>
<feature type="domain" description="NAD-dependent DNA ligase N-terminal" evidence="12">
    <location>
        <begin position="48"/>
        <end position="446"/>
    </location>
</feature>
<gene>
    <name evidence="8 13" type="primary">ligB</name>
    <name evidence="13" type="ORF">ACFSKX_11340</name>
</gene>
<dbReference type="PANTHER" id="PTHR47810:SF1">
    <property type="entry name" value="DNA LIGASE B"/>
    <property type="match status" value="1"/>
</dbReference>
<dbReference type="NCBIfam" id="NF005987">
    <property type="entry name" value="PRK08097.1"/>
    <property type="match status" value="1"/>
</dbReference>
<dbReference type="PANTHER" id="PTHR47810">
    <property type="entry name" value="DNA LIGASE"/>
    <property type="match status" value="1"/>
</dbReference>
<evidence type="ECO:0000256" key="10">
    <source>
        <dbReference type="SAM" id="SignalP"/>
    </source>
</evidence>
<dbReference type="Gene3D" id="1.10.287.610">
    <property type="entry name" value="Helix hairpin bin"/>
    <property type="match status" value="1"/>
</dbReference>
<dbReference type="SMART" id="SM00532">
    <property type="entry name" value="LIGANc"/>
    <property type="match status" value="1"/>
</dbReference>
<evidence type="ECO:0000313" key="13">
    <source>
        <dbReference type="EMBL" id="MFD2311009.1"/>
    </source>
</evidence>
<dbReference type="SUPFAM" id="SSF56091">
    <property type="entry name" value="DNA ligase/mRNA capping enzyme, catalytic domain"/>
    <property type="match status" value="1"/>
</dbReference>
<dbReference type="Gene3D" id="3.30.470.30">
    <property type="entry name" value="DNA ligase/mRNA capping enzyme"/>
    <property type="match status" value="1"/>
</dbReference>
<feature type="active site" description="N6-AMP-lysine intermediate" evidence="8">
    <location>
        <position position="145"/>
    </location>
</feature>
<comment type="function">
    <text evidence="8">Catalyzes the formation of phosphodiester linkages between 5'-phosphoryl and 3'-hydroxyl groups in double-stranded DNA using NAD as a coenzyme and as the energy source for the reaction.</text>
</comment>
<dbReference type="SMART" id="SM00278">
    <property type="entry name" value="HhH1"/>
    <property type="match status" value="1"/>
</dbReference>
<dbReference type="Pfam" id="PF03120">
    <property type="entry name" value="OB_DNA_ligase"/>
    <property type="match status" value="1"/>
</dbReference>
<dbReference type="SUPFAM" id="SSF47781">
    <property type="entry name" value="RuvA domain 2-like"/>
    <property type="match status" value="1"/>
</dbReference>
<evidence type="ECO:0000256" key="8">
    <source>
        <dbReference type="HAMAP-Rule" id="MF_01587"/>
    </source>
</evidence>
<keyword evidence="5 8" id="KW-0520">NAD</keyword>
<evidence type="ECO:0000256" key="3">
    <source>
        <dbReference type="ARBA" id="ARBA00022763"/>
    </source>
</evidence>
<dbReference type="RefSeq" id="WP_265721548.1">
    <property type="nucleotide sequence ID" value="NZ_JAPIVK010000012.1"/>
</dbReference>